<evidence type="ECO:0000256" key="4">
    <source>
        <dbReference type="ARBA" id="ARBA00010973"/>
    </source>
</evidence>
<keyword evidence="14" id="KW-0325">Glycoprotein</keyword>
<dbReference type="SUPFAM" id="SSF88713">
    <property type="entry name" value="Glycoside hydrolase/deacetylase"/>
    <property type="match status" value="1"/>
</dbReference>
<evidence type="ECO:0000256" key="6">
    <source>
        <dbReference type="ARBA" id="ARBA00022512"/>
    </source>
</evidence>
<dbReference type="InterPro" id="IPR011330">
    <property type="entry name" value="Glyco_hydro/deAcase_b/a-brl"/>
</dbReference>
<comment type="catalytic activity">
    <reaction evidence="21">
        <text>[(1-&gt;4)-N-acetyl-beta-D-glucosaminyl](n) + n H2O = chitosan + n acetate</text>
        <dbReference type="Rhea" id="RHEA:10464"/>
        <dbReference type="Rhea" id="RHEA-COMP:9593"/>
        <dbReference type="Rhea" id="RHEA-COMP:9597"/>
        <dbReference type="ChEBI" id="CHEBI:15377"/>
        <dbReference type="ChEBI" id="CHEBI:17029"/>
        <dbReference type="ChEBI" id="CHEBI:30089"/>
        <dbReference type="ChEBI" id="CHEBI:57704"/>
        <dbReference type="EC" id="3.5.1.41"/>
    </reaction>
    <physiologicalReaction direction="left-to-right" evidence="21">
        <dbReference type="Rhea" id="RHEA:10465"/>
    </physiologicalReaction>
</comment>
<keyword evidence="19" id="KW-0624">Polysaccharide degradation</keyword>
<dbReference type="InterPro" id="IPR002509">
    <property type="entry name" value="NODB_dom"/>
</dbReference>
<evidence type="ECO:0000256" key="16">
    <source>
        <dbReference type="ARBA" id="ARBA00023285"/>
    </source>
</evidence>
<evidence type="ECO:0000256" key="11">
    <source>
        <dbReference type="ARBA" id="ARBA00022801"/>
    </source>
</evidence>
<dbReference type="Gene3D" id="3.20.20.370">
    <property type="entry name" value="Glycoside hydrolase/deacetylase"/>
    <property type="match status" value="1"/>
</dbReference>
<evidence type="ECO:0000256" key="20">
    <source>
        <dbReference type="ARBA" id="ARBA00024056"/>
    </source>
</evidence>
<keyword evidence="18" id="KW-0961">Cell wall biogenesis/degradation</keyword>
<keyword evidence="27" id="KW-1185">Reference proteome</keyword>
<dbReference type="PANTHER" id="PTHR10587">
    <property type="entry name" value="GLYCOSYL TRANSFERASE-RELATED"/>
    <property type="match status" value="1"/>
</dbReference>
<keyword evidence="12" id="KW-0146">Chitin degradation</keyword>
<keyword evidence="17" id="KW-0449">Lipoprotein</keyword>
<dbReference type="GO" id="GO:0004099">
    <property type="term" value="F:chitin deacetylase activity"/>
    <property type="evidence" value="ECO:0007669"/>
    <property type="project" value="UniProtKB-EC"/>
</dbReference>
<evidence type="ECO:0000256" key="3">
    <source>
        <dbReference type="ARBA" id="ARBA00004609"/>
    </source>
</evidence>
<feature type="region of interest" description="Disordered" evidence="22">
    <location>
        <begin position="407"/>
        <end position="461"/>
    </location>
</feature>
<evidence type="ECO:0000256" key="5">
    <source>
        <dbReference type="ARBA" id="ARBA00022475"/>
    </source>
</evidence>
<reference evidence="26" key="1">
    <citation type="submission" date="2023-03" db="EMBL/GenBank/DDBJ databases">
        <title>Mating type loci evolution in Malassezia.</title>
        <authorList>
            <person name="Coelho M.A."/>
        </authorList>
    </citation>
    <scope>NUCLEOTIDE SEQUENCE</scope>
    <source>
        <strain evidence="26">CBS 14135</strain>
    </source>
</reference>
<sequence length="491" mass="53228">MQLYVPLSLVALASGASASILHVIPGSFQPRSEHVPTRPHSFVRRAHPSTAAQFASLNDPQQECKPYGIDALTAMQQQKEFPEDWKVAHIIDNDTDAQQIWKEIQDSGIIPTDVKVKTADNSTGAFMGVQQTGYDDNSDPDCWWTSTGCKTPKHKGLDTDLSSCPEPDTWGLSFDDGPNCTHNAFYDFLSQNSLKATMFYIGSNVLDNPLQAQRGIVDGHDICVHTWSHHYTTTLTNEEVFAELYYTAKVIKKVVGVTPTCWRAPYGDVDDRVRAIAYGLGLRTILWEADTDDWNIAPAGSDSTQKIDSNYENIFNKADSESPIVLTHEIVLQTMEEFQKMYPQLKKAYKNVVPISACQNVTQVYPDSNITYPTFSEFVGGNVNASGLPDGNTIQVDSSAKYSPKTLNDTQIGFGHPQSAAAANKSSSASSSSSQSKNASSSQSSSNASGSGSKSNDQNENAENGATGLIVSLPLTTVLAATAVFAVLALS</sequence>
<evidence type="ECO:0000256" key="14">
    <source>
        <dbReference type="ARBA" id="ARBA00023180"/>
    </source>
</evidence>
<gene>
    <name evidence="26" type="ORF">MBRA1_003868</name>
</gene>
<dbReference type="AlphaFoldDB" id="A0AAF0IQ85"/>
<name>A0AAF0IQ85_9BASI</name>
<keyword evidence="23" id="KW-0812">Transmembrane</keyword>
<evidence type="ECO:0000256" key="1">
    <source>
        <dbReference type="ARBA" id="ARBA00001941"/>
    </source>
</evidence>
<feature type="chain" id="PRO_5042052283" description="chitin deacetylase" evidence="24">
    <location>
        <begin position="19"/>
        <end position="491"/>
    </location>
</feature>
<keyword evidence="23" id="KW-1133">Transmembrane helix</keyword>
<evidence type="ECO:0000256" key="8">
    <source>
        <dbReference type="ARBA" id="ARBA00022622"/>
    </source>
</evidence>
<dbReference type="GO" id="GO:0009272">
    <property type="term" value="P:fungal-type cell wall biogenesis"/>
    <property type="evidence" value="ECO:0007669"/>
    <property type="project" value="UniProtKB-ARBA"/>
</dbReference>
<dbReference type="Proteomes" id="UP001216638">
    <property type="component" value="Chromosome 6"/>
</dbReference>
<dbReference type="EMBL" id="CP119956">
    <property type="protein sequence ID" value="WFC97202.1"/>
    <property type="molecule type" value="Genomic_DNA"/>
</dbReference>
<dbReference type="EC" id="3.5.1.41" evidence="20"/>
<dbReference type="PANTHER" id="PTHR10587:SF98">
    <property type="entry name" value="CHITIN DEACETYLASE"/>
    <property type="match status" value="1"/>
</dbReference>
<evidence type="ECO:0000256" key="17">
    <source>
        <dbReference type="ARBA" id="ARBA00023288"/>
    </source>
</evidence>
<evidence type="ECO:0000256" key="10">
    <source>
        <dbReference type="ARBA" id="ARBA00022729"/>
    </source>
</evidence>
<dbReference type="InterPro" id="IPR050248">
    <property type="entry name" value="Polysacc_deacetylase_ArnD"/>
</dbReference>
<evidence type="ECO:0000256" key="15">
    <source>
        <dbReference type="ARBA" id="ARBA00023277"/>
    </source>
</evidence>
<keyword evidence="5" id="KW-1003">Cell membrane</keyword>
<evidence type="ECO:0000256" key="13">
    <source>
        <dbReference type="ARBA" id="ARBA00023136"/>
    </source>
</evidence>
<evidence type="ECO:0000256" key="22">
    <source>
        <dbReference type="SAM" id="MobiDB-lite"/>
    </source>
</evidence>
<proteinExistence type="inferred from homology"/>
<comment type="subcellular location">
    <subcellularLocation>
        <location evidence="3">Cell membrane</location>
        <topology evidence="3">Lipid-anchor</topology>
        <topology evidence="3">GPI-anchor</topology>
    </subcellularLocation>
    <subcellularLocation>
        <location evidence="2">Secreted</location>
        <location evidence="2">Cell wall</location>
    </subcellularLocation>
</comment>
<evidence type="ECO:0000313" key="27">
    <source>
        <dbReference type="Proteomes" id="UP001216638"/>
    </source>
</evidence>
<dbReference type="GO" id="GO:0046872">
    <property type="term" value="F:metal ion binding"/>
    <property type="evidence" value="ECO:0007669"/>
    <property type="project" value="UniProtKB-KW"/>
</dbReference>
<accession>A0AAF0IQ85</accession>
<keyword evidence="9" id="KW-0479">Metal-binding</keyword>
<evidence type="ECO:0000256" key="21">
    <source>
        <dbReference type="ARBA" id="ARBA00048494"/>
    </source>
</evidence>
<feature type="compositionally biased region" description="Low complexity" evidence="22">
    <location>
        <begin position="418"/>
        <end position="455"/>
    </location>
</feature>
<keyword evidence="16" id="KW-0170">Cobalt</keyword>
<dbReference type="FunFam" id="3.20.20.370:FF:000004">
    <property type="entry name" value="Related to Chitin deacetylase"/>
    <property type="match status" value="1"/>
</dbReference>
<dbReference type="Pfam" id="PF01522">
    <property type="entry name" value="Polysacc_deac_1"/>
    <property type="match status" value="1"/>
</dbReference>
<dbReference type="GO" id="GO:0006032">
    <property type="term" value="P:chitin catabolic process"/>
    <property type="evidence" value="ECO:0007669"/>
    <property type="project" value="UniProtKB-KW"/>
</dbReference>
<comment type="similarity">
    <text evidence="4">Belongs to the polysaccharide deacetylase family.</text>
</comment>
<dbReference type="GO" id="GO:0005886">
    <property type="term" value="C:plasma membrane"/>
    <property type="evidence" value="ECO:0007669"/>
    <property type="project" value="UniProtKB-SubCell"/>
</dbReference>
<keyword evidence="8" id="KW-0336">GPI-anchor</keyword>
<evidence type="ECO:0000256" key="18">
    <source>
        <dbReference type="ARBA" id="ARBA00023316"/>
    </source>
</evidence>
<keyword evidence="13 23" id="KW-0472">Membrane</keyword>
<feature type="domain" description="NodB homology" evidence="25">
    <location>
        <begin position="168"/>
        <end position="353"/>
    </location>
</feature>
<keyword evidence="11" id="KW-0378">Hydrolase</keyword>
<protein>
    <recommendedName>
        <fullName evidence="20">chitin deacetylase</fullName>
        <ecNumber evidence="20">3.5.1.41</ecNumber>
    </recommendedName>
</protein>
<feature type="transmembrane region" description="Helical" evidence="23">
    <location>
        <begin position="469"/>
        <end position="490"/>
    </location>
</feature>
<evidence type="ECO:0000256" key="23">
    <source>
        <dbReference type="SAM" id="Phobius"/>
    </source>
</evidence>
<evidence type="ECO:0000259" key="25">
    <source>
        <dbReference type="PROSITE" id="PS51677"/>
    </source>
</evidence>
<evidence type="ECO:0000313" key="26">
    <source>
        <dbReference type="EMBL" id="WFC97202.1"/>
    </source>
</evidence>
<keyword evidence="10 24" id="KW-0732">Signal</keyword>
<dbReference type="GO" id="GO:0000272">
    <property type="term" value="P:polysaccharide catabolic process"/>
    <property type="evidence" value="ECO:0007669"/>
    <property type="project" value="UniProtKB-KW"/>
</dbReference>
<keyword evidence="6" id="KW-0134">Cell wall</keyword>
<evidence type="ECO:0000256" key="19">
    <source>
        <dbReference type="ARBA" id="ARBA00023326"/>
    </source>
</evidence>
<feature type="signal peptide" evidence="24">
    <location>
        <begin position="1"/>
        <end position="18"/>
    </location>
</feature>
<organism evidence="26 27">
    <name type="scientific">Malassezia brasiliensis</name>
    <dbReference type="NCBI Taxonomy" id="1821822"/>
    <lineage>
        <taxon>Eukaryota</taxon>
        <taxon>Fungi</taxon>
        <taxon>Dikarya</taxon>
        <taxon>Basidiomycota</taxon>
        <taxon>Ustilaginomycotina</taxon>
        <taxon>Malasseziomycetes</taxon>
        <taxon>Malasseziales</taxon>
        <taxon>Malasseziaceae</taxon>
        <taxon>Malassezia</taxon>
    </lineage>
</organism>
<comment type="cofactor">
    <cofactor evidence="1">
        <name>Co(2+)</name>
        <dbReference type="ChEBI" id="CHEBI:48828"/>
    </cofactor>
</comment>
<evidence type="ECO:0000256" key="2">
    <source>
        <dbReference type="ARBA" id="ARBA00004191"/>
    </source>
</evidence>
<evidence type="ECO:0000256" key="12">
    <source>
        <dbReference type="ARBA" id="ARBA00023024"/>
    </source>
</evidence>
<dbReference type="PROSITE" id="PS51677">
    <property type="entry name" value="NODB"/>
    <property type="match status" value="1"/>
</dbReference>
<dbReference type="GO" id="GO:0098552">
    <property type="term" value="C:side of membrane"/>
    <property type="evidence" value="ECO:0007669"/>
    <property type="project" value="UniProtKB-KW"/>
</dbReference>
<dbReference type="GO" id="GO:0071555">
    <property type="term" value="P:cell wall organization"/>
    <property type="evidence" value="ECO:0007669"/>
    <property type="project" value="UniProtKB-KW"/>
</dbReference>
<evidence type="ECO:0000256" key="7">
    <source>
        <dbReference type="ARBA" id="ARBA00022525"/>
    </source>
</evidence>
<evidence type="ECO:0000256" key="9">
    <source>
        <dbReference type="ARBA" id="ARBA00022723"/>
    </source>
</evidence>
<keyword evidence="7" id="KW-0964">Secreted</keyword>
<keyword evidence="15" id="KW-0119">Carbohydrate metabolism</keyword>
<evidence type="ECO:0000256" key="24">
    <source>
        <dbReference type="SAM" id="SignalP"/>
    </source>
</evidence>